<geneLocation type="plasmid" evidence="1">
    <name>unnamed</name>
</geneLocation>
<protein>
    <submittedName>
        <fullName evidence="1">Uncharacterized protein</fullName>
    </submittedName>
</protein>
<sequence length="30" mass="3472">MQLQFGVLVSGKGIFNLFLSARKPEWGRYE</sequence>
<proteinExistence type="predicted"/>
<reference evidence="1" key="1">
    <citation type="submission" date="2013-02" db="EMBL/GenBank/DDBJ databases">
        <title>Comparative genomics of Borrelia species.</title>
        <authorList>
            <person name="Schwan T.G."/>
            <person name="Raffel S.J."/>
            <person name="Porcella S.F."/>
        </authorList>
    </citation>
    <scope>NUCLEOTIDE SEQUENCE</scope>
    <source>
        <strain evidence="1">YOR</strain>
        <plasmid evidence="1">unnamed</plasmid>
    </source>
</reference>
<dbReference type="HOGENOM" id="CLU_3402395_0_0_12"/>
<dbReference type="AlphaFoldDB" id="W5SFS7"/>
<gene>
    <name evidence="1" type="ORF">BHY_1025</name>
</gene>
<evidence type="ECO:0000313" key="1">
    <source>
        <dbReference type="EMBL" id="AHH03976.1"/>
    </source>
</evidence>
<name>W5SFS7_9SPIR</name>
<organism evidence="1">
    <name type="scientific">Borrelia nietonii YOR</name>
    <dbReference type="NCBI Taxonomy" id="1293576"/>
    <lineage>
        <taxon>Bacteria</taxon>
        <taxon>Pseudomonadati</taxon>
        <taxon>Spirochaetota</taxon>
        <taxon>Spirochaetia</taxon>
        <taxon>Spirochaetales</taxon>
        <taxon>Borreliaceae</taxon>
        <taxon>Borrelia</taxon>
        <taxon>Borrelia nietonii</taxon>
    </lineage>
</organism>
<dbReference type="EMBL" id="CP004154">
    <property type="protein sequence ID" value="AHH03976.1"/>
    <property type="molecule type" value="Genomic_DNA"/>
</dbReference>
<accession>W5SFS7</accession>
<keyword evidence="1" id="KW-0614">Plasmid</keyword>